<evidence type="ECO:0000313" key="5">
    <source>
        <dbReference type="Proteomes" id="UP001141259"/>
    </source>
</evidence>
<dbReference type="Gene3D" id="3.10.620.30">
    <property type="match status" value="1"/>
</dbReference>
<dbReference type="Pfam" id="PF01841">
    <property type="entry name" value="Transglut_core"/>
    <property type="match status" value="1"/>
</dbReference>
<protein>
    <submittedName>
        <fullName evidence="4">DUF3488 and transglutaminase-like domain-containing protein</fullName>
    </submittedName>
</protein>
<dbReference type="RefSeq" id="WP_259626551.1">
    <property type="nucleotide sequence ID" value="NZ_JANYMP010000016.1"/>
</dbReference>
<proteinExistence type="predicted"/>
<feature type="domain" description="Transglutaminase-like" evidence="3">
    <location>
        <begin position="421"/>
        <end position="491"/>
    </location>
</feature>
<dbReference type="SUPFAM" id="SSF54001">
    <property type="entry name" value="Cysteine proteinases"/>
    <property type="match status" value="1"/>
</dbReference>
<dbReference type="InterPro" id="IPR021878">
    <property type="entry name" value="TgpA_N"/>
</dbReference>
<dbReference type="InterPro" id="IPR052901">
    <property type="entry name" value="Bact_TGase-like"/>
</dbReference>
<evidence type="ECO:0000256" key="1">
    <source>
        <dbReference type="SAM" id="MobiDB-lite"/>
    </source>
</evidence>
<gene>
    <name evidence="4" type="ORF">NZH93_29760</name>
</gene>
<keyword evidence="5" id="KW-1185">Reference proteome</keyword>
<feature type="transmembrane region" description="Helical" evidence="2">
    <location>
        <begin position="143"/>
        <end position="161"/>
    </location>
</feature>
<dbReference type="EMBL" id="JANYMP010000016">
    <property type="protein sequence ID" value="MCS7481061.1"/>
    <property type="molecule type" value="Genomic_DNA"/>
</dbReference>
<evidence type="ECO:0000259" key="3">
    <source>
        <dbReference type="SMART" id="SM00460"/>
    </source>
</evidence>
<dbReference type="InterPro" id="IPR038765">
    <property type="entry name" value="Papain-like_cys_pep_sf"/>
</dbReference>
<dbReference type="PANTHER" id="PTHR42736">
    <property type="entry name" value="PROTEIN-GLUTAMINE GAMMA-GLUTAMYLTRANSFERASE"/>
    <property type="match status" value="1"/>
</dbReference>
<dbReference type="InterPro" id="IPR002931">
    <property type="entry name" value="Transglutaminase-like"/>
</dbReference>
<feature type="transmembrane region" description="Helical" evidence="2">
    <location>
        <begin position="28"/>
        <end position="44"/>
    </location>
</feature>
<comment type="caution">
    <text evidence="4">The sequence shown here is derived from an EMBL/GenBank/DDBJ whole genome shotgun (WGS) entry which is preliminary data.</text>
</comment>
<evidence type="ECO:0000313" key="4">
    <source>
        <dbReference type="EMBL" id="MCS7481061.1"/>
    </source>
</evidence>
<reference evidence="4" key="1">
    <citation type="submission" date="2022-08" db="EMBL/GenBank/DDBJ databases">
        <authorList>
            <person name="Tistechok S."/>
            <person name="Samborskyy M."/>
            <person name="Roman I."/>
        </authorList>
    </citation>
    <scope>NUCLEOTIDE SEQUENCE</scope>
    <source>
        <strain evidence="4">DSM 103496</strain>
    </source>
</reference>
<keyword evidence="2" id="KW-0812">Transmembrane</keyword>
<sequence length="669" mass="69589">MRLAWSALVVLVAAVHLGAGWQGVVPRLVFAGAVLVAFACLPVIRRAKVSVVPVLGFALTGAYLVARSDGTAPVSVLLDLLPRLLSAARPAPATPTLLVPGALLVFLVALGVAMARSLFAPVLGAAVLYTATALLTTGRADPHGVVALALVLLVVLGWLLVDRRESGRPIPVGRPAAVLGVLGAVTLTASVLPAAQAFEPRELVRPPISNVAVTSPLPRLAFWAGIGDTELLRVRGPERPLRLVALGDYNGATWRAASLYGPIGAVAEPDLPPGARVAESTIDVTVGALGGTWLPAVGRPTAVSLDGAAVDTDSGSLVLPGELSAGLRYEMSGTVDTPDDQDLVKASVPTGSAARRYVALPGLPFSLAEYARKSVAGAKTPYEQAVAIEQVVRLGRKPDVEAPVGSSYARLETFLFGAEGQSGANAGTAEQFASAFAVLGRAVGLPTRVVVGFQPVPEGPDGVRVVRGSDATAWPEVYFSGWGWVPFDPVSGTGSGPSPASKREVLDRLASVTATPTTPQSAPPPPPLVQPAAPVAAPPAEQTGARLLLLAIPLVPLALLLSLRGGRRLRLRRAGAPGAWAYVLDSLQLAGRTPRRDRAAPDIARDVAAVAPAAVPLAELADRAAFGPTPTRDPEAWKLAVEVRKGLRRVVPWYRRLFWSVDPRPLRRR</sequence>
<organism evidence="4 5">
    <name type="scientific">Umezawaea endophytica</name>
    <dbReference type="NCBI Taxonomy" id="1654476"/>
    <lineage>
        <taxon>Bacteria</taxon>
        <taxon>Bacillati</taxon>
        <taxon>Actinomycetota</taxon>
        <taxon>Actinomycetes</taxon>
        <taxon>Pseudonocardiales</taxon>
        <taxon>Pseudonocardiaceae</taxon>
        <taxon>Umezawaea</taxon>
    </lineage>
</organism>
<keyword evidence="2" id="KW-0472">Membrane</keyword>
<dbReference type="Pfam" id="PF11992">
    <property type="entry name" value="TgpA_N"/>
    <property type="match status" value="1"/>
</dbReference>
<feature type="transmembrane region" description="Helical" evidence="2">
    <location>
        <begin position="118"/>
        <end position="137"/>
    </location>
</feature>
<accession>A0A9X2VQX1</accession>
<feature type="transmembrane region" description="Helical" evidence="2">
    <location>
        <begin position="49"/>
        <end position="66"/>
    </location>
</feature>
<feature type="transmembrane region" description="Helical" evidence="2">
    <location>
        <begin position="93"/>
        <end position="113"/>
    </location>
</feature>
<dbReference type="SMART" id="SM00460">
    <property type="entry name" value="TGc"/>
    <property type="match status" value="1"/>
</dbReference>
<feature type="transmembrane region" description="Helical" evidence="2">
    <location>
        <begin position="173"/>
        <end position="195"/>
    </location>
</feature>
<name>A0A9X2VQX1_9PSEU</name>
<feature type="region of interest" description="Disordered" evidence="1">
    <location>
        <begin position="513"/>
        <end position="535"/>
    </location>
</feature>
<keyword evidence="2" id="KW-1133">Transmembrane helix</keyword>
<dbReference type="PANTHER" id="PTHR42736:SF1">
    <property type="entry name" value="PROTEIN-GLUTAMINE GAMMA-GLUTAMYLTRANSFERASE"/>
    <property type="match status" value="1"/>
</dbReference>
<evidence type="ECO:0000256" key="2">
    <source>
        <dbReference type="SAM" id="Phobius"/>
    </source>
</evidence>
<dbReference type="Proteomes" id="UP001141259">
    <property type="component" value="Unassembled WGS sequence"/>
</dbReference>
<dbReference type="AlphaFoldDB" id="A0A9X2VQX1"/>